<evidence type="ECO:0000313" key="2">
    <source>
        <dbReference type="EMBL" id="GAA2351552.1"/>
    </source>
</evidence>
<feature type="transmembrane region" description="Helical" evidence="1">
    <location>
        <begin position="120"/>
        <end position="137"/>
    </location>
</feature>
<accession>A0ABP5TK53</accession>
<feature type="transmembrane region" description="Helical" evidence="1">
    <location>
        <begin position="152"/>
        <end position="170"/>
    </location>
</feature>
<dbReference type="Proteomes" id="UP001501444">
    <property type="component" value="Unassembled WGS sequence"/>
</dbReference>
<evidence type="ECO:0000256" key="1">
    <source>
        <dbReference type="SAM" id="Phobius"/>
    </source>
</evidence>
<feature type="transmembrane region" description="Helical" evidence="1">
    <location>
        <begin position="27"/>
        <end position="53"/>
    </location>
</feature>
<reference evidence="3" key="1">
    <citation type="journal article" date="2019" name="Int. J. Syst. Evol. Microbiol.">
        <title>The Global Catalogue of Microorganisms (GCM) 10K type strain sequencing project: providing services to taxonomists for standard genome sequencing and annotation.</title>
        <authorList>
            <consortium name="The Broad Institute Genomics Platform"/>
            <consortium name="The Broad Institute Genome Sequencing Center for Infectious Disease"/>
            <person name="Wu L."/>
            <person name="Ma J."/>
        </authorList>
    </citation>
    <scope>NUCLEOTIDE SEQUENCE [LARGE SCALE GENOMIC DNA]</scope>
    <source>
        <strain evidence="3">JCM 3272</strain>
    </source>
</reference>
<dbReference type="EMBL" id="BAAARV010000031">
    <property type="protein sequence ID" value="GAA2351552.1"/>
    <property type="molecule type" value="Genomic_DNA"/>
</dbReference>
<gene>
    <name evidence="2" type="ORF">GCM10010170_041760</name>
</gene>
<proteinExistence type="predicted"/>
<evidence type="ECO:0008006" key="4">
    <source>
        <dbReference type="Google" id="ProtNLM"/>
    </source>
</evidence>
<protein>
    <recommendedName>
        <fullName evidence="4">DUF2306 domain-containing protein</fullName>
    </recommendedName>
</protein>
<feature type="transmembrane region" description="Helical" evidence="1">
    <location>
        <begin position="91"/>
        <end position="108"/>
    </location>
</feature>
<evidence type="ECO:0000313" key="3">
    <source>
        <dbReference type="Proteomes" id="UP001501444"/>
    </source>
</evidence>
<keyword evidence="3" id="KW-1185">Reference proteome</keyword>
<keyword evidence="1" id="KW-0472">Membrane</keyword>
<comment type="caution">
    <text evidence="2">The sequence shown here is derived from an EMBL/GenBank/DDBJ whole genome shotgun (WGS) entry which is preliminary data.</text>
</comment>
<feature type="transmembrane region" description="Helical" evidence="1">
    <location>
        <begin position="65"/>
        <end position="85"/>
    </location>
</feature>
<sequence length="194" mass="20266">MAICSHASYVEVVMRVFGLEVPDAGPVFVVALAVHVGAGLTCVVCGTVACVARKGAGRHPRWGRVYLWGLGTVALTAVVLAAVRWPADNHLLATAVVAAGLGAVGWAARRRHRPGWPLRHAAGMAGSFAALLTGFYVDNGRQLPVWDRLPPLASWLLPGAVAAVLTWRALRRFTALSGSPRPAGPPAGPPAPPR</sequence>
<organism evidence="2 3">
    <name type="scientific">Dactylosporangium salmoneum</name>
    <dbReference type="NCBI Taxonomy" id="53361"/>
    <lineage>
        <taxon>Bacteria</taxon>
        <taxon>Bacillati</taxon>
        <taxon>Actinomycetota</taxon>
        <taxon>Actinomycetes</taxon>
        <taxon>Micromonosporales</taxon>
        <taxon>Micromonosporaceae</taxon>
        <taxon>Dactylosporangium</taxon>
    </lineage>
</organism>
<keyword evidence="1" id="KW-0812">Transmembrane</keyword>
<keyword evidence="1" id="KW-1133">Transmembrane helix</keyword>
<name>A0ABP5TK53_9ACTN</name>